<organism evidence="6 7">
    <name type="scientific">Homarus americanus</name>
    <name type="common">American lobster</name>
    <dbReference type="NCBI Taxonomy" id="6706"/>
    <lineage>
        <taxon>Eukaryota</taxon>
        <taxon>Metazoa</taxon>
        <taxon>Ecdysozoa</taxon>
        <taxon>Arthropoda</taxon>
        <taxon>Crustacea</taxon>
        <taxon>Multicrustacea</taxon>
        <taxon>Malacostraca</taxon>
        <taxon>Eumalacostraca</taxon>
        <taxon>Eucarida</taxon>
        <taxon>Decapoda</taxon>
        <taxon>Pleocyemata</taxon>
        <taxon>Astacidea</taxon>
        <taxon>Nephropoidea</taxon>
        <taxon>Nephropidae</taxon>
        <taxon>Homarus</taxon>
    </lineage>
</organism>
<feature type="signal peptide" evidence="4">
    <location>
        <begin position="1"/>
        <end position="25"/>
    </location>
</feature>
<keyword evidence="4" id="KW-0732">Signal</keyword>
<proteinExistence type="predicted"/>
<evidence type="ECO:0000313" key="7">
    <source>
        <dbReference type="Proteomes" id="UP000747542"/>
    </source>
</evidence>
<dbReference type="AlphaFoldDB" id="A0A8J5MWE5"/>
<feature type="domain" description="Kazal-like" evidence="5">
    <location>
        <begin position="406"/>
        <end position="458"/>
    </location>
</feature>
<reference evidence="6" key="1">
    <citation type="journal article" date="2021" name="Sci. Adv.">
        <title>The American lobster genome reveals insights on longevity, neural, and immune adaptations.</title>
        <authorList>
            <person name="Polinski J.M."/>
            <person name="Zimin A.V."/>
            <person name="Clark K.F."/>
            <person name="Kohn A.B."/>
            <person name="Sadowski N."/>
            <person name="Timp W."/>
            <person name="Ptitsyn A."/>
            <person name="Khanna P."/>
            <person name="Romanova D.Y."/>
            <person name="Williams P."/>
            <person name="Greenwood S.J."/>
            <person name="Moroz L.L."/>
            <person name="Walt D.R."/>
            <person name="Bodnar A.G."/>
        </authorList>
    </citation>
    <scope>NUCLEOTIDE SEQUENCE</scope>
    <source>
        <strain evidence="6">GMGI-L3</strain>
    </source>
</reference>
<gene>
    <name evidence="6" type="primary">Dpgn-L1</name>
    <name evidence="6" type="ORF">Hamer_G010980</name>
</gene>
<dbReference type="PROSITE" id="PS51465">
    <property type="entry name" value="KAZAL_2"/>
    <property type="match status" value="9"/>
</dbReference>
<feature type="domain" description="Kazal-like" evidence="5">
    <location>
        <begin position="182"/>
        <end position="228"/>
    </location>
</feature>
<keyword evidence="3" id="KW-1015">Disulfide bond</keyword>
<dbReference type="PANTHER" id="PTHR10913:SF45">
    <property type="entry name" value="FOLLISTATIN, ISOFORM A-RELATED"/>
    <property type="match status" value="1"/>
</dbReference>
<dbReference type="InterPro" id="IPR050653">
    <property type="entry name" value="Prot_Inhib_GrowthFact_Antg"/>
</dbReference>
<evidence type="ECO:0000256" key="4">
    <source>
        <dbReference type="SAM" id="SignalP"/>
    </source>
</evidence>
<feature type="domain" description="Kazal-like" evidence="5">
    <location>
        <begin position="285"/>
        <end position="334"/>
    </location>
</feature>
<feature type="domain" description="Kazal-like" evidence="5">
    <location>
        <begin position="233"/>
        <end position="284"/>
    </location>
</feature>
<dbReference type="SUPFAM" id="SSF100895">
    <property type="entry name" value="Kazal-type serine protease inhibitors"/>
    <property type="match status" value="9"/>
</dbReference>
<dbReference type="PANTHER" id="PTHR10913">
    <property type="entry name" value="FOLLISTATIN-RELATED"/>
    <property type="match status" value="1"/>
</dbReference>
<feature type="domain" description="Kazal-like" evidence="5">
    <location>
        <begin position="342"/>
        <end position="395"/>
    </location>
</feature>
<dbReference type="InterPro" id="IPR002350">
    <property type="entry name" value="Kazal_dom"/>
</dbReference>
<keyword evidence="2" id="KW-0722">Serine protease inhibitor</keyword>
<evidence type="ECO:0000313" key="6">
    <source>
        <dbReference type="EMBL" id="KAG7166161.1"/>
    </source>
</evidence>
<dbReference type="InterPro" id="IPR036058">
    <property type="entry name" value="Kazal_dom_sf"/>
</dbReference>
<evidence type="ECO:0000256" key="2">
    <source>
        <dbReference type="ARBA" id="ARBA00022900"/>
    </source>
</evidence>
<feature type="domain" description="Kazal-like" evidence="5">
    <location>
        <begin position="133"/>
        <end position="181"/>
    </location>
</feature>
<dbReference type="Pfam" id="PF07648">
    <property type="entry name" value="Kazal_2"/>
    <property type="match status" value="7"/>
</dbReference>
<protein>
    <submittedName>
        <fullName evidence="6">Serine protease inhibitor dipetalogastin-like 1</fullName>
    </submittedName>
</protein>
<name>A0A8J5MWE5_HOMAM</name>
<dbReference type="Pfam" id="PF00050">
    <property type="entry name" value="Kazal_1"/>
    <property type="match status" value="2"/>
</dbReference>
<dbReference type="Proteomes" id="UP000747542">
    <property type="component" value="Unassembled WGS sequence"/>
</dbReference>
<keyword evidence="1" id="KW-0646">Protease inhibitor</keyword>
<dbReference type="SMART" id="SM00280">
    <property type="entry name" value="KAZAL"/>
    <property type="match status" value="9"/>
</dbReference>
<evidence type="ECO:0000256" key="1">
    <source>
        <dbReference type="ARBA" id="ARBA00022690"/>
    </source>
</evidence>
<dbReference type="Gene3D" id="3.30.60.30">
    <property type="match status" value="9"/>
</dbReference>
<feature type="domain" description="Kazal-like" evidence="5">
    <location>
        <begin position="80"/>
        <end position="132"/>
    </location>
</feature>
<sequence length="509" mass="54260">MKMADPAPYLLTFLLQALTAPPADSQLLILGQPTTCQQECDYVYNPVCGTDSLTYPNFCFLLRASCNSPRLRPQRYGSCTTPDSCNYVCDRSYKPVCGSDGTTYSNPCVLMYYTCFYPSRGLFRRHVGRCVVEKECPATCPRQRTPVCGSDDRTYTNECFLMREACAGRRVTKARNGACPLKCPRICTREYLPVCGDDNVTYPNTCTMESTVCEGKTVTKAYDGPCDLPNGPPRQNPSCNSACPFIYAPVCGSDGKTYGNNCALNAASCKNPAITKVSDGECVTSQRSCPQTCPDIVSRVCGSDGITYENECILRSISCNDPTLTVKSQGTCENEAASSSGGGSRSSCPSVSVCPTNYSPVCGSDGTTYPNQCNLDVATCLDSSVTWRSDGLCPIATSAPGIAPAGTESPPCANTCSRVFAPVCGSDGETYFNLCLLNLAACNENRVINAAREGRCVPSSGGSSSCDKTCPFTYNPVCGNDGVTYSNPCSFDLAVCKNPTLIKVSNGAC</sequence>
<evidence type="ECO:0000259" key="5">
    <source>
        <dbReference type="PROSITE" id="PS51465"/>
    </source>
</evidence>
<dbReference type="EMBL" id="JAHLQT010022636">
    <property type="protein sequence ID" value="KAG7166161.1"/>
    <property type="molecule type" value="Genomic_DNA"/>
</dbReference>
<dbReference type="CDD" id="cd00104">
    <property type="entry name" value="KAZAL_FS"/>
    <property type="match status" value="9"/>
</dbReference>
<feature type="domain" description="Kazal-like" evidence="5">
    <location>
        <begin position="30"/>
        <end position="79"/>
    </location>
</feature>
<feature type="domain" description="Kazal-like" evidence="5">
    <location>
        <begin position="460"/>
        <end position="509"/>
    </location>
</feature>
<feature type="chain" id="PRO_5035253901" evidence="4">
    <location>
        <begin position="26"/>
        <end position="509"/>
    </location>
</feature>
<keyword evidence="7" id="KW-1185">Reference proteome</keyword>
<evidence type="ECO:0000256" key="3">
    <source>
        <dbReference type="ARBA" id="ARBA00023157"/>
    </source>
</evidence>
<accession>A0A8J5MWE5</accession>
<comment type="caution">
    <text evidence="6">The sequence shown here is derived from an EMBL/GenBank/DDBJ whole genome shotgun (WGS) entry which is preliminary data.</text>
</comment>
<dbReference type="GO" id="GO:0005576">
    <property type="term" value="C:extracellular region"/>
    <property type="evidence" value="ECO:0007669"/>
    <property type="project" value="TreeGrafter"/>
</dbReference>